<dbReference type="SUPFAM" id="SSF56935">
    <property type="entry name" value="Porins"/>
    <property type="match status" value="1"/>
</dbReference>
<keyword evidence="7" id="KW-0675">Receptor</keyword>
<evidence type="ECO:0000313" key="7">
    <source>
        <dbReference type="EMBL" id="PCG08599.1"/>
    </source>
</evidence>
<protein>
    <submittedName>
        <fullName evidence="7">TonB-dependent receptor</fullName>
    </submittedName>
</protein>
<comment type="subcellular location">
    <subcellularLocation>
        <location evidence="1">Cell outer membrane</location>
        <topology evidence="1">Multi-pass membrane protein</topology>
    </subcellularLocation>
</comment>
<proteinExistence type="predicted"/>
<dbReference type="Gene3D" id="2.40.170.20">
    <property type="entry name" value="TonB-dependent receptor, beta-barrel domain"/>
    <property type="match status" value="1"/>
</dbReference>
<dbReference type="Proteomes" id="UP000218784">
    <property type="component" value="Unassembled WGS sequence"/>
</dbReference>
<sequence>MPIGRTAENAVRQAEDAFGYSVGRETLGLYSSANVRGFSPFDAGNVRIEGLYFDPYLTLIQRLRQSTTIRVGLSAQGYPFPSPTGIVDYSFRKPGDRATLSLLASADSYGNAGIEADGAVPLSSTLSLGVGAQGARNSFYNGTTSWSHNEAVSLRWRPSPDIEILPFWTRSQVYDDEAGPIYIPAGAHLPPRVSRRRYDGPGWNDYDSVAGLQGLLATVSPWRDWTVRAGLFRSLYDDRSTFAHLLTDLTPDGTANRLIIADPRSRFVSLSGELRISRALAEGPRLHVIHLSLRGRDRQQRYGGSDFLDYGPTRIGQSFDPPEPRFAFTPQTHDRVRQATLGIAYDGRWRDVGELSFGVSRTDYRKRFSLPGAPQLDTRSQPWLWNVTAAGFPRPRLAIYAGYATGLEESGIAPDNAVNRNQPLPAILTRQVDAGLRYQLTDTIKLVGGVFDLRKPYYNLDAANRFDLLGDIVNRGVEFSVAGAVTPRLNIVAGGVLLDPRVTGAGVALGRVGRRPVGIATRSLDVNADWRLPLDGLSVDAGVSNTGRVPATLDNRVSIPSRTLVDLGARYRFRAGGHDVTFRGEVHNIGNVYGFALEGAGAYDIIPGRVVSAYVTVDL</sequence>
<dbReference type="EMBL" id="NWVD01000005">
    <property type="protein sequence ID" value="PCG08599.1"/>
    <property type="molecule type" value="Genomic_DNA"/>
</dbReference>
<evidence type="ECO:0000256" key="1">
    <source>
        <dbReference type="ARBA" id="ARBA00004571"/>
    </source>
</evidence>
<dbReference type="AlphaFoldDB" id="A0A2A4HXG8"/>
<gene>
    <name evidence="7" type="ORF">COA17_12240</name>
</gene>
<keyword evidence="4" id="KW-0812">Transmembrane</keyword>
<dbReference type="GO" id="GO:0009279">
    <property type="term" value="C:cell outer membrane"/>
    <property type="evidence" value="ECO:0007669"/>
    <property type="project" value="UniProtKB-SubCell"/>
</dbReference>
<evidence type="ECO:0000256" key="3">
    <source>
        <dbReference type="ARBA" id="ARBA00022452"/>
    </source>
</evidence>
<keyword evidence="2" id="KW-0813">Transport</keyword>
<accession>A0A2A4HXG8</accession>
<dbReference type="GO" id="GO:0015344">
    <property type="term" value="F:siderophore uptake transmembrane transporter activity"/>
    <property type="evidence" value="ECO:0007669"/>
    <property type="project" value="TreeGrafter"/>
</dbReference>
<keyword evidence="8" id="KW-1185">Reference proteome</keyword>
<keyword evidence="6" id="KW-0998">Cell outer membrane</keyword>
<evidence type="ECO:0000256" key="4">
    <source>
        <dbReference type="ARBA" id="ARBA00022692"/>
    </source>
</evidence>
<comment type="caution">
    <text evidence="7">The sequence shown here is derived from an EMBL/GenBank/DDBJ whole genome shotgun (WGS) entry which is preliminary data.</text>
</comment>
<evidence type="ECO:0000313" key="8">
    <source>
        <dbReference type="Proteomes" id="UP000218784"/>
    </source>
</evidence>
<evidence type="ECO:0000256" key="2">
    <source>
        <dbReference type="ARBA" id="ARBA00022448"/>
    </source>
</evidence>
<dbReference type="PANTHER" id="PTHR32552">
    <property type="entry name" value="FERRICHROME IRON RECEPTOR-RELATED"/>
    <property type="match status" value="1"/>
</dbReference>
<evidence type="ECO:0000256" key="5">
    <source>
        <dbReference type="ARBA" id="ARBA00023136"/>
    </source>
</evidence>
<reference evidence="7 8" key="1">
    <citation type="submission" date="2017-09" db="EMBL/GenBank/DDBJ databases">
        <title>Sphingomonas ginsenosidimutans KACC 14949, whole genome shotgun sequence.</title>
        <authorList>
            <person name="Feng G."/>
            <person name="Zhu H."/>
        </authorList>
    </citation>
    <scope>NUCLEOTIDE SEQUENCE [LARGE SCALE GENOMIC DNA]</scope>
    <source>
        <strain evidence="7 8">KACC 14949</strain>
    </source>
</reference>
<evidence type="ECO:0000256" key="6">
    <source>
        <dbReference type="ARBA" id="ARBA00023237"/>
    </source>
</evidence>
<dbReference type="InterPro" id="IPR039426">
    <property type="entry name" value="TonB-dep_rcpt-like"/>
</dbReference>
<organism evidence="7 8">
    <name type="scientific">Sphingomonas ginsenosidimutans</name>
    <dbReference type="NCBI Taxonomy" id="862134"/>
    <lineage>
        <taxon>Bacteria</taxon>
        <taxon>Pseudomonadati</taxon>
        <taxon>Pseudomonadota</taxon>
        <taxon>Alphaproteobacteria</taxon>
        <taxon>Sphingomonadales</taxon>
        <taxon>Sphingomonadaceae</taxon>
        <taxon>Sphingomonas</taxon>
    </lineage>
</organism>
<name>A0A2A4HXG8_9SPHN</name>
<dbReference type="InterPro" id="IPR036942">
    <property type="entry name" value="Beta-barrel_TonB_sf"/>
</dbReference>
<keyword evidence="5" id="KW-0472">Membrane</keyword>
<dbReference type="PANTHER" id="PTHR32552:SF82">
    <property type="entry name" value="FCUA PROTEIN"/>
    <property type="match status" value="1"/>
</dbReference>
<keyword evidence="3" id="KW-1134">Transmembrane beta strand</keyword>